<dbReference type="RefSeq" id="WP_119750547.1">
    <property type="nucleotide sequence ID" value="NZ_QVRA01000048.1"/>
</dbReference>
<proteinExistence type="predicted"/>
<evidence type="ECO:0000313" key="1">
    <source>
        <dbReference type="EMBL" id="RJG51095.1"/>
    </source>
</evidence>
<dbReference type="EMBL" id="QVRA01000048">
    <property type="protein sequence ID" value="RJG51095.1"/>
    <property type="molecule type" value="Genomic_DNA"/>
</dbReference>
<dbReference type="AlphaFoldDB" id="A0A418YJG9"/>
<dbReference type="OrthoDB" id="7875275at2"/>
<organism evidence="1 2">
    <name type="scientific">Sphingobium terrigena</name>
    <dbReference type="NCBI Taxonomy" id="2304063"/>
    <lineage>
        <taxon>Bacteria</taxon>
        <taxon>Pseudomonadati</taxon>
        <taxon>Pseudomonadota</taxon>
        <taxon>Alphaproteobacteria</taxon>
        <taxon>Sphingomonadales</taxon>
        <taxon>Sphingomonadaceae</taxon>
        <taxon>Sphingobium</taxon>
    </lineage>
</organism>
<comment type="caution">
    <text evidence="1">The sequence shown here is derived from an EMBL/GenBank/DDBJ whole genome shotgun (WGS) entry which is preliminary data.</text>
</comment>
<evidence type="ECO:0000313" key="2">
    <source>
        <dbReference type="Proteomes" id="UP000283469"/>
    </source>
</evidence>
<keyword evidence="2" id="KW-1185">Reference proteome</keyword>
<dbReference type="Proteomes" id="UP000283469">
    <property type="component" value="Unassembled WGS sequence"/>
</dbReference>
<reference evidence="1 2" key="1">
    <citation type="submission" date="2018-08" db="EMBL/GenBank/DDBJ databases">
        <title>Sphingobium sp. EO9.</title>
        <authorList>
            <person name="Park Y."/>
            <person name="Kim K.H."/>
            <person name="Jeon C.O."/>
        </authorList>
    </citation>
    <scope>NUCLEOTIDE SEQUENCE [LARGE SCALE GENOMIC DNA]</scope>
    <source>
        <strain evidence="1 2">EO9</strain>
    </source>
</reference>
<sequence length="66" mass="7309">MTKITIRCSNCGGENVMRDAWATWDDIAQAWVLGNVFDAAFCDDCETDATIVERPINDVPEAPRCS</sequence>
<gene>
    <name evidence="1" type="ORF">D0Z70_23480</name>
</gene>
<protein>
    <submittedName>
        <fullName evidence="1">Uncharacterized protein</fullName>
    </submittedName>
</protein>
<name>A0A418YJG9_9SPHN</name>
<accession>A0A418YJG9</accession>